<proteinExistence type="predicted"/>
<keyword evidence="1" id="KW-0812">Transmembrane</keyword>
<feature type="non-terminal residue" evidence="2">
    <location>
        <position position="1"/>
    </location>
</feature>
<comment type="caution">
    <text evidence="2">The sequence shown here is derived from an EMBL/GenBank/DDBJ whole genome shotgun (WGS) entry which is preliminary data.</text>
</comment>
<name>A0A852BKA2_9CORV</name>
<evidence type="ECO:0000256" key="1">
    <source>
        <dbReference type="SAM" id="Phobius"/>
    </source>
</evidence>
<dbReference type="Proteomes" id="UP000614263">
    <property type="component" value="Unassembled WGS sequence"/>
</dbReference>
<gene>
    <name evidence="2" type="primary">Env1_4</name>
    <name evidence="2" type="ORF">CHLCYA_R13641</name>
</gene>
<evidence type="ECO:0000313" key="3">
    <source>
        <dbReference type="Proteomes" id="UP000614263"/>
    </source>
</evidence>
<dbReference type="PANTHER" id="PTHR10424">
    <property type="entry name" value="VIRAL ENVELOPE PROTEIN"/>
    <property type="match status" value="1"/>
</dbReference>
<feature type="transmembrane region" description="Helical" evidence="1">
    <location>
        <begin position="21"/>
        <end position="40"/>
    </location>
</feature>
<feature type="non-terminal residue" evidence="2">
    <location>
        <position position="98"/>
    </location>
</feature>
<keyword evidence="1" id="KW-1133">Transmembrane helix</keyword>
<sequence>RKREREQQQGWYESWFNQSPWLTTLLSTLAGPLILFILTIKFGPCIFNKVVALVKSRLEAAHLLLVRTQYEPTENTKTEETPILSLARDAVKRFDEQI</sequence>
<dbReference type="PANTHER" id="PTHR10424:SF82">
    <property type="entry name" value="ENVELOPE GLYCOPROTEIN-RELATED"/>
    <property type="match status" value="1"/>
</dbReference>
<keyword evidence="1" id="KW-0472">Membrane</keyword>
<accession>A0A852BKA2</accession>
<dbReference type="AlphaFoldDB" id="A0A852BKA2"/>
<dbReference type="InterPro" id="IPR018154">
    <property type="entry name" value="TLV/ENV_coat_polyprotein"/>
</dbReference>
<reference evidence="2" key="1">
    <citation type="submission" date="2019-10" db="EMBL/GenBank/DDBJ databases">
        <title>Bird 10,000 Genomes (B10K) Project - Family phase.</title>
        <authorList>
            <person name="Zhang G."/>
        </authorList>
    </citation>
    <scope>NUCLEOTIDE SEQUENCE</scope>
    <source>
        <strain evidence="2">B10K-DU-002-57</strain>
        <tissue evidence="2">Muscle</tissue>
    </source>
</reference>
<evidence type="ECO:0000313" key="2">
    <source>
        <dbReference type="EMBL" id="NXP68614.1"/>
    </source>
</evidence>
<dbReference type="Pfam" id="PF00429">
    <property type="entry name" value="TLV_coat"/>
    <property type="match status" value="1"/>
</dbReference>
<keyword evidence="3" id="KW-1185">Reference proteome</keyword>
<protein>
    <submittedName>
        <fullName evidence="2">ENV1 protein</fullName>
    </submittedName>
</protein>
<dbReference type="EMBL" id="WEZZ01038274">
    <property type="protein sequence ID" value="NXP68614.1"/>
    <property type="molecule type" value="Genomic_DNA"/>
</dbReference>
<organism evidence="2 3">
    <name type="scientific">Chloropsis cyanopogon</name>
    <dbReference type="NCBI Taxonomy" id="1218682"/>
    <lineage>
        <taxon>Eukaryota</taxon>
        <taxon>Metazoa</taxon>
        <taxon>Chordata</taxon>
        <taxon>Craniata</taxon>
        <taxon>Vertebrata</taxon>
        <taxon>Euteleostomi</taxon>
        <taxon>Archelosauria</taxon>
        <taxon>Archosauria</taxon>
        <taxon>Dinosauria</taxon>
        <taxon>Saurischia</taxon>
        <taxon>Theropoda</taxon>
        <taxon>Coelurosauria</taxon>
        <taxon>Aves</taxon>
        <taxon>Neognathae</taxon>
        <taxon>Neoaves</taxon>
        <taxon>Telluraves</taxon>
        <taxon>Australaves</taxon>
        <taxon>Passeriformes</taxon>
        <taxon>Corvoidea</taxon>
        <taxon>Irenidae</taxon>
        <taxon>Chloropsis</taxon>
    </lineage>
</organism>